<evidence type="ECO:0000256" key="10">
    <source>
        <dbReference type="ARBA" id="ARBA00061104"/>
    </source>
</evidence>
<keyword evidence="7 13" id="KW-0067">ATP-binding</keyword>
<evidence type="ECO:0000256" key="8">
    <source>
        <dbReference type="ARBA" id="ARBA00023125"/>
    </source>
</evidence>
<evidence type="ECO:0000256" key="6">
    <source>
        <dbReference type="ARBA" id="ARBA00022806"/>
    </source>
</evidence>
<dbReference type="CDD" id="cd17991">
    <property type="entry name" value="DEXHc_TRCF"/>
    <property type="match status" value="1"/>
</dbReference>
<dbReference type="Gene3D" id="3.40.50.11180">
    <property type="match status" value="1"/>
</dbReference>
<dbReference type="Pfam" id="PF02559">
    <property type="entry name" value="CarD_TRCF_RID"/>
    <property type="match status" value="1"/>
</dbReference>
<dbReference type="PANTHER" id="PTHR47964">
    <property type="entry name" value="ATP-DEPENDENT DNA HELICASE HOMOLOG RECG, CHLOROPLASTIC"/>
    <property type="match status" value="1"/>
</dbReference>
<evidence type="ECO:0000256" key="7">
    <source>
        <dbReference type="ARBA" id="ARBA00022840"/>
    </source>
</evidence>
<reference evidence="16 17" key="1">
    <citation type="journal article" date="2020" name="Front. Microbiol.">
        <title>Single-cell genomics of novel Actinobacteria with the Wood-Ljungdahl pathway discovered in a serpentinizing system.</title>
        <authorList>
            <person name="Merino N."/>
            <person name="Kawai M."/>
            <person name="Boyd E.S."/>
            <person name="Colman D.R."/>
            <person name="McGlynn S.E."/>
            <person name="Nealson K.H."/>
            <person name="Kurokawa K."/>
            <person name="Hongoh Y."/>
        </authorList>
    </citation>
    <scope>NUCLEOTIDE SEQUENCE [LARGE SCALE GENOMIC DNA]</scope>
    <source>
        <strain evidence="16 17">S34</strain>
    </source>
</reference>
<dbReference type="Gene3D" id="2.40.10.170">
    <property type="match status" value="1"/>
</dbReference>
<comment type="subcellular location">
    <subcellularLocation>
        <location evidence="1 13">Cytoplasm</location>
    </subcellularLocation>
</comment>
<evidence type="ECO:0000256" key="4">
    <source>
        <dbReference type="ARBA" id="ARBA00022763"/>
    </source>
</evidence>
<dbReference type="Gene3D" id="3.90.1150.50">
    <property type="entry name" value="Transcription-repair-coupling factor, D7 domain"/>
    <property type="match status" value="1"/>
</dbReference>
<dbReference type="Proteomes" id="UP000588083">
    <property type="component" value="Unassembled WGS sequence"/>
</dbReference>
<dbReference type="InterPro" id="IPR036101">
    <property type="entry name" value="CarD-like/TRCF_RID_sf"/>
</dbReference>
<name>A0A6V8PB58_9ACTN</name>
<dbReference type="InterPro" id="IPR011545">
    <property type="entry name" value="DEAD/DEAH_box_helicase_dom"/>
</dbReference>
<evidence type="ECO:0000259" key="15">
    <source>
        <dbReference type="PROSITE" id="PS51194"/>
    </source>
</evidence>
<comment type="function">
    <text evidence="13">Couples transcription and DNA repair by recognizing RNA polymerase (RNAP) stalled at DNA lesions. Mediates ATP-dependent release of RNAP and its truncated transcript from the DNA, and recruitment of nucleotide excision repair machinery to the damaged site.</text>
</comment>
<evidence type="ECO:0000256" key="5">
    <source>
        <dbReference type="ARBA" id="ARBA00022801"/>
    </source>
</evidence>
<dbReference type="EC" id="3.6.4.-" evidence="13"/>
<dbReference type="SUPFAM" id="SSF141259">
    <property type="entry name" value="CarD-like"/>
    <property type="match status" value="1"/>
</dbReference>
<feature type="domain" description="Helicase C-terminal" evidence="15">
    <location>
        <begin position="785"/>
        <end position="935"/>
    </location>
</feature>
<dbReference type="PANTHER" id="PTHR47964:SF1">
    <property type="entry name" value="ATP-DEPENDENT DNA HELICASE HOMOLOG RECG, CHLOROPLASTIC"/>
    <property type="match status" value="1"/>
</dbReference>
<dbReference type="InterPro" id="IPR003711">
    <property type="entry name" value="CarD-like/TRCF_RID"/>
</dbReference>
<evidence type="ECO:0000256" key="2">
    <source>
        <dbReference type="ARBA" id="ARBA00022490"/>
    </source>
</evidence>
<dbReference type="NCBIfam" id="TIGR00580">
    <property type="entry name" value="mfd"/>
    <property type="match status" value="1"/>
</dbReference>
<dbReference type="Pfam" id="PF00270">
    <property type="entry name" value="DEAD"/>
    <property type="match status" value="1"/>
</dbReference>
<evidence type="ECO:0000256" key="11">
    <source>
        <dbReference type="ARBA" id="ARBA00061399"/>
    </source>
</evidence>
<dbReference type="GO" id="GO:0005524">
    <property type="term" value="F:ATP binding"/>
    <property type="evidence" value="ECO:0007669"/>
    <property type="project" value="UniProtKB-UniRule"/>
</dbReference>
<evidence type="ECO:0000256" key="3">
    <source>
        <dbReference type="ARBA" id="ARBA00022741"/>
    </source>
</evidence>
<dbReference type="InterPro" id="IPR004576">
    <property type="entry name" value="Mfd"/>
</dbReference>
<dbReference type="InterPro" id="IPR041471">
    <property type="entry name" value="UvrB_inter"/>
</dbReference>
<comment type="caution">
    <text evidence="16">The sequence shown here is derived from an EMBL/GenBank/DDBJ whole genome shotgun (WGS) entry which is preliminary data.</text>
</comment>
<sequence length="1134" mass="129442">MHYLVDHFLTTKNWQRFEEEIGGQREISVHAPSYVWPLLLAGLFKSSPGHLLALLPSVDEADKLQDDLSVFLEESKMVYFPPRENLPSEELSPHRETSGNRNKVLYRLRSEEKLLALTSARAVMDRLPSPQDGVYFPLSIKEGDQIPMEEIVDKLNSFDYKRTERTLERGDYSVRGGIVDVFGVTSEYPCRVELFGDVVESIRSFSPATQRSRGRLKEVEIFSCREILGQSGKVKLFDEEGYFHGIERFLPLFHQQTSTLFAYPGDDLDDGSTVVFIELVEIRRKFQEDYDLTVDLQRHKDPNQMDLLLSSILAPEELTRAFSGRKLYLSSFPKKLPSRKTVSLQAWPQQSFGGDLEKFTSAVRDDLDKGQKIIISLKTPGRAERIREVLGDENVSFHFLPQEVDLDKVRAPIIEVTSLSEGFVLPEGEISVYTEKGIFGQVMRVPRLRRISEGVPLARLSDIKKGDYVVHLNHGIGKYGGLVQREIDGIRRDYFLLEYDRGDRLYVPASQIQMIQAYVGEEEPTIHRLGSVRWSQIKRRVKSSVRELARELLSLYAAREQLEGFAFPQDTVWQRELEDTFPYEETPDQLRAIEDVKKDMEKPKPMDRLICGDVGYGKTEVALRAAFKAVTAGKQVLFLVPTTVLAQQHYTTFTSRLAPFPIRVEVMSRLRSPQEQKKVLDGLADGTVDIAIGTHRLLQEDVRVKDLGLVIIDEEQRFGVMHKEKLKMLRKAVDVLTLTATPIPRTLHMSLVGIRDMSIIDTPPEDRLPVVTYVGELDYDLIKGAIERELARGGQVFYVYNRVEGIEFIAHKIQRLVPRARMAVAHGQLDEAALEKVMVDFVDRKYDLLICTTIIESGLDIPSVNTMIVERSQLLGLAQLYQLRGRVGRAGERAYAYFFYQKEDKLTSAAFQRLKTIYEFTELGSGLRIAMRDLEIRGAGNILGPEQHGHIASVGFEFYCQLVREAVDEVRGIKKERETKVTIDIPVDAFLPPEYIEEEVLRIEAYRMIERTRTLEEVESALTELQDRFGTPPEPARNLLEIAKIRVRMKDVGIAELSVKQRRIHLAKVFPQRFDLAKIKRVYPRSIFKANLLELVVPLSREKELLAEVFGLLDAIMNSELPPEEEVVQKEAAG</sequence>
<evidence type="ECO:0000256" key="12">
    <source>
        <dbReference type="ARBA" id="ARBA00070128"/>
    </source>
</evidence>
<dbReference type="FunFam" id="3.40.50.300:FF:000546">
    <property type="entry name" value="Transcription-repair-coupling factor"/>
    <property type="match status" value="1"/>
</dbReference>
<comment type="similarity">
    <text evidence="10 13">In the N-terminal section; belongs to the UvrB family.</text>
</comment>
<dbReference type="InterPro" id="IPR037235">
    <property type="entry name" value="TRCF-like_C_D7"/>
</dbReference>
<keyword evidence="8 13" id="KW-0238">DNA-binding</keyword>
<feature type="domain" description="Helicase ATP-binding" evidence="14">
    <location>
        <begin position="599"/>
        <end position="760"/>
    </location>
</feature>
<dbReference type="Pfam" id="PF00271">
    <property type="entry name" value="Helicase_C"/>
    <property type="match status" value="1"/>
</dbReference>
<dbReference type="GO" id="GO:0005737">
    <property type="term" value="C:cytoplasm"/>
    <property type="evidence" value="ECO:0007669"/>
    <property type="project" value="UniProtKB-SubCell"/>
</dbReference>
<evidence type="ECO:0000256" key="9">
    <source>
        <dbReference type="ARBA" id="ARBA00023204"/>
    </source>
</evidence>
<comment type="similarity">
    <text evidence="11 13">In the C-terminal section; belongs to the helicase family. RecG subfamily.</text>
</comment>
<evidence type="ECO:0000313" key="17">
    <source>
        <dbReference type="Proteomes" id="UP000588083"/>
    </source>
</evidence>
<dbReference type="SMART" id="SM00487">
    <property type="entry name" value="DEXDc"/>
    <property type="match status" value="1"/>
</dbReference>
<evidence type="ECO:0000313" key="16">
    <source>
        <dbReference type="EMBL" id="GFP29573.1"/>
    </source>
</evidence>
<dbReference type="SMART" id="SM00982">
    <property type="entry name" value="TRCF"/>
    <property type="match status" value="1"/>
</dbReference>
<dbReference type="PROSITE" id="PS51192">
    <property type="entry name" value="HELICASE_ATP_BIND_1"/>
    <property type="match status" value="1"/>
</dbReference>
<dbReference type="PROSITE" id="PS51194">
    <property type="entry name" value="HELICASE_CTER"/>
    <property type="match status" value="1"/>
</dbReference>
<keyword evidence="3 13" id="KW-0547">Nucleotide-binding</keyword>
<evidence type="ECO:0000256" key="1">
    <source>
        <dbReference type="ARBA" id="ARBA00004496"/>
    </source>
</evidence>
<dbReference type="Gene3D" id="3.30.2060.10">
    <property type="entry name" value="Penicillin-binding protein 1b domain"/>
    <property type="match status" value="1"/>
</dbReference>
<keyword evidence="9 13" id="KW-0234">DNA repair</keyword>
<dbReference type="EMBL" id="BLRZ01000015">
    <property type="protein sequence ID" value="GFP29573.1"/>
    <property type="molecule type" value="Genomic_DNA"/>
</dbReference>
<dbReference type="InterPro" id="IPR014001">
    <property type="entry name" value="Helicase_ATP-bd"/>
</dbReference>
<dbReference type="InterPro" id="IPR047112">
    <property type="entry name" value="RecG/Mfd"/>
</dbReference>
<organism evidence="16 17">
    <name type="scientific">Candidatus Hakubella thermalkaliphila</name>
    <dbReference type="NCBI Taxonomy" id="2754717"/>
    <lineage>
        <taxon>Bacteria</taxon>
        <taxon>Bacillati</taxon>
        <taxon>Actinomycetota</taxon>
        <taxon>Actinomycetota incertae sedis</taxon>
        <taxon>Candidatus Hakubellales</taxon>
        <taxon>Candidatus Hakubellaceae</taxon>
        <taxon>Candidatus Hakubella</taxon>
    </lineage>
</organism>
<evidence type="ECO:0000256" key="13">
    <source>
        <dbReference type="HAMAP-Rule" id="MF_00969"/>
    </source>
</evidence>
<keyword evidence="4 13" id="KW-0227">DNA damage</keyword>
<dbReference type="InterPro" id="IPR005118">
    <property type="entry name" value="TRCF_C"/>
</dbReference>
<protein>
    <recommendedName>
        <fullName evidence="12 13">Transcription-repair-coupling factor</fullName>
        <shortName evidence="13">TRCF</shortName>
        <ecNumber evidence="13">3.6.4.-</ecNumber>
    </recommendedName>
</protein>
<dbReference type="InterPro" id="IPR001650">
    <property type="entry name" value="Helicase_C-like"/>
</dbReference>
<dbReference type="SUPFAM" id="SSF143517">
    <property type="entry name" value="TRCF domain-like"/>
    <property type="match status" value="1"/>
</dbReference>
<keyword evidence="17" id="KW-1185">Reference proteome</keyword>
<keyword evidence="2 13" id="KW-0963">Cytoplasm</keyword>
<evidence type="ECO:0000259" key="14">
    <source>
        <dbReference type="PROSITE" id="PS51192"/>
    </source>
</evidence>
<dbReference type="SMART" id="SM01058">
    <property type="entry name" value="CarD_TRCF"/>
    <property type="match status" value="1"/>
</dbReference>
<dbReference type="SMART" id="SM00490">
    <property type="entry name" value="HELICc"/>
    <property type="match status" value="1"/>
</dbReference>
<keyword evidence="6 16" id="KW-0347">Helicase</keyword>
<dbReference type="GO" id="GO:0006355">
    <property type="term" value="P:regulation of DNA-templated transcription"/>
    <property type="evidence" value="ECO:0007669"/>
    <property type="project" value="UniProtKB-UniRule"/>
</dbReference>
<keyword evidence="5 13" id="KW-0378">Hydrolase</keyword>
<proteinExistence type="inferred from homology"/>
<dbReference type="Pfam" id="PF17757">
    <property type="entry name" value="UvrB_inter"/>
    <property type="match status" value="1"/>
</dbReference>
<accession>A0A6V8PB58</accession>
<dbReference type="GO" id="GO:0003684">
    <property type="term" value="F:damaged DNA binding"/>
    <property type="evidence" value="ECO:0007669"/>
    <property type="project" value="InterPro"/>
</dbReference>
<dbReference type="GO" id="GO:0000716">
    <property type="term" value="P:transcription-coupled nucleotide-excision repair, DNA damage recognition"/>
    <property type="evidence" value="ECO:0007669"/>
    <property type="project" value="UniProtKB-UniRule"/>
</dbReference>
<dbReference type="RefSeq" id="WP_176237881.1">
    <property type="nucleotide sequence ID" value="NZ_BLRZ01000015.1"/>
</dbReference>
<dbReference type="InterPro" id="IPR027417">
    <property type="entry name" value="P-loop_NTPase"/>
</dbReference>
<dbReference type="AlphaFoldDB" id="A0A6V8PB58"/>
<dbReference type="HAMAP" id="MF_00969">
    <property type="entry name" value="TRCF"/>
    <property type="match status" value="1"/>
</dbReference>
<dbReference type="SUPFAM" id="SSF52540">
    <property type="entry name" value="P-loop containing nucleoside triphosphate hydrolases"/>
    <property type="match status" value="4"/>
</dbReference>
<dbReference type="GO" id="GO:0003678">
    <property type="term" value="F:DNA helicase activity"/>
    <property type="evidence" value="ECO:0007669"/>
    <property type="project" value="TreeGrafter"/>
</dbReference>
<dbReference type="GO" id="GO:0016787">
    <property type="term" value="F:hydrolase activity"/>
    <property type="evidence" value="ECO:0007669"/>
    <property type="project" value="UniProtKB-KW"/>
</dbReference>
<dbReference type="Gene3D" id="3.40.50.300">
    <property type="entry name" value="P-loop containing nucleotide triphosphate hydrolases"/>
    <property type="match status" value="2"/>
</dbReference>
<gene>
    <name evidence="13" type="primary">mfd</name>
    <name evidence="16" type="ORF">HKBW3S34_00493</name>
</gene>
<dbReference type="Pfam" id="PF03461">
    <property type="entry name" value="TRCF"/>
    <property type="match status" value="1"/>
</dbReference>